<keyword evidence="3" id="KW-0498">Mitosis</keyword>
<dbReference type="Gene3D" id="2.60.120.260">
    <property type="entry name" value="Galactose-binding domain-like"/>
    <property type="match status" value="1"/>
</dbReference>
<organism evidence="7 8">
    <name type="scientific">Tubulinosema ratisbonensis</name>
    <dbReference type="NCBI Taxonomy" id="291195"/>
    <lineage>
        <taxon>Eukaryota</taxon>
        <taxon>Fungi</taxon>
        <taxon>Fungi incertae sedis</taxon>
        <taxon>Microsporidia</taxon>
        <taxon>Tubulinosematoidea</taxon>
        <taxon>Tubulinosematidae</taxon>
        <taxon>Tubulinosema</taxon>
    </lineage>
</organism>
<evidence type="ECO:0000313" key="8">
    <source>
        <dbReference type="Proteomes" id="UP000282876"/>
    </source>
</evidence>
<reference evidence="7 8" key="1">
    <citation type="submission" date="2018-10" db="EMBL/GenBank/DDBJ databases">
        <title>Draft genome sequence of the microsporidian Tubulinosema ratisbonensis.</title>
        <authorList>
            <person name="Polonais V."/>
            <person name="Peyretaillade E."/>
            <person name="Niehus S."/>
            <person name="Wawrzyniak I."/>
            <person name="Franchet A."/>
            <person name="Gaspin C."/>
            <person name="Reichstadt M."/>
            <person name="Belser C."/>
            <person name="Labadie K."/>
            <person name="Delbac F."/>
            <person name="Ferrandon D."/>
        </authorList>
    </citation>
    <scope>NUCLEOTIDE SEQUENCE [LARGE SCALE GENOMIC DNA]</scope>
    <source>
        <strain evidence="7 8">Franzen</strain>
    </source>
</reference>
<sequence length="144" mass="16729">MEINLSSFKKDHGIVELFSEDMSEFWHTDDNLPHYINITFKKLTKVNSVVLTLLFSKDDSYTPSIIEIRAGMTRETLEPVCNLTLNEPEGDINFSVEKQCFFLQIIILSNHQDGKDTHIRRLRVINDKMKDILVLPASLTKRYL</sequence>
<keyword evidence="2" id="KW-0132">Cell division</keyword>
<dbReference type="InterPro" id="IPR004939">
    <property type="entry name" value="APC_su10/DOC_dom"/>
</dbReference>
<accession>A0A437ANK7</accession>
<dbReference type="GO" id="GO:0031145">
    <property type="term" value="P:anaphase-promoting complex-dependent catabolic process"/>
    <property type="evidence" value="ECO:0007669"/>
    <property type="project" value="InterPro"/>
</dbReference>
<dbReference type="Pfam" id="PF03256">
    <property type="entry name" value="ANAPC10"/>
    <property type="match status" value="1"/>
</dbReference>
<dbReference type="GO" id="GO:0070979">
    <property type="term" value="P:protein K11-linked ubiquitination"/>
    <property type="evidence" value="ECO:0007669"/>
    <property type="project" value="TreeGrafter"/>
</dbReference>
<gene>
    <name evidence="7" type="ORF">TUBRATIS_008800</name>
</gene>
<dbReference type="OrthoDB" id="24948at2759"/>
<name>A0A437ANK7_9MICR</name>
<dbReference type="EMBL" id="RCSS01000176">
    <property type="protein sequence ID" value="RVD92607.1"/>
    <property type="molecule type" value="Genomic_DNA"/>
</dbReference>
<feature type="domain" description="DOC" evidence="6">
    <location>
        <begin position="1"/>
        <end position="144"/>
    </location>
</feature>
<dbReference type="InterPro" id="IPR008979">
    <property type="entry name" value="Galactose-bd-like_sf"/>
</dbReference>
<dbReference type="GO" id="GO:0005680">
    <property type="term" value="C:anaphase-promoting complex"/>
    <property type="evidence" value="ECO:0007669"/>
    <property type="project" value="InterPro"/>
</dbReference>
<dbReference type="InterPro" id="IPR016901">
    <property type="entry name" value="APC10/Doc1"/>
</dbReference>
<dbReference type="PANTHER" id="PTHR12936">
    <property type="entry name" value="ANAPHASE-PROMOTING COMPLEX 10"/>
    <property type="match status" value="1"/>
</dbReference>
<proteinExistence type="inferred from homology"/>
<keyword evidence="8" id="KW-1185">Reference proteome</keyword>
<dbReference type="AlphaFoldDB" id="A0A437ANK7"/>
<dbReference type="STRING" id="291195.A0A437ANK7"/>
<dbReference type="PANTHER" id="PTHR12936:SF0">
    <property type="entry name" value="ANAPHASE-PROMOTING COMPLEX SUBUNIT 10"/>
    <property type="match status" value="1"/>
</dbReference>
<keyword evidence="5" id="KW-0131">Cell cycle</keyword>
<dbReference type="SMART" id="SM01337">
    <property type="entry name" value="APC10"/>
    <property type="match status" value="1"/>
</dbReference>
<evidence type="ECO:0000313" key="7">
    <source>
        <dbReference type="EMBL" id="RVD92607.1"/>
    </source>
</evidence>
<dbReference type="VEuPathDB" id="MicrosporidiaDB:TUBRATIS_008800"/>
<dbReference type="SUPFAM" id="SSF49785">
    <property type="entry name" value="Galactose-binding domain-like"/>
    <property type="match status" value="1"/>
</dbReference>
<dbReference type="Proteomes" id="UP000282876">
    <property type="component" value="Unassembled WGS sequence"/>
</dbReference>
<evidence type="ECO:0000256" key="4">
    <source>
        <dbReference type="ARBA" id="ARBA00022786"/>
    </source>
</evidence>
<keyword evidence="4" id="KW-0833">Ubl conjugation pathway</keyword>
<dbReference type="PROSITE" id="PS51284">
    <property type="entry name" value="DOC"/>
    <property type="match status" value="1"/>
</dbReference>
<evidence type="ECO:0000256" key="2">
    <source>
        <dbReference type="ARBA" id="ARBA00022618"/>
    </source>
</evidence>
<evidence type="ECO:0000259" key="6">
    <source>
        <dbReference type="PROSITE" id="PS51284"/>
    </source>
</evidence>
<comment type="similarity">
    <text evidence="1">Belongs to the APC10 family.</text>
</comment>
<comment type="caution">
    <text evidence="7">The sequence shown here is derived from an EMBL/GenBank/DDBJ whole genome shotgun (WGS) entry which is preliminary data.</text>
</comment>
<evidence type="ECO:0000256" key="1">
    <source>
        <dbReference type="ARBA" id="ARBA00006762"/>
    </source>
</evidence>
<evidence type="ECO:0000256" key="5">
    <source>
        <dbReference type="ARBA" id="ARBA00023306"/>
    </source>
</evidence>
<protein>
    <submittedName>
        <fullName evidence="7">Anaphase-promoting complex subunit 10</fullName>
    </submittedName>
</protein>
<evidence type="ECO:0000256" key="3">
    <source>
        <dbReference type="ARBA" id="ARBA00022776"/>
    </source>
</evidence>
<dbReference type="GO" id="GO:0051301">
    <property type="term" value="P:cell division"/>
    <property type="evidence" value="ECO:0007669"/>
    <property type="project" value="UniProtKB-KW"/>
</dbReference>
<dbReference type="PIRSF" id="PIRSF028841">
    <property type="entry name" value="APC10_sub"/>
    <property type="match status" value="1"/>
</dbReference>